<protein>
    <recommendedName>
        <fullName evidence="3 7">6,7-dimethyl-8-ribityllumazine synthase</fullName>
        <shortName evidence="7">DMRL synthase</shortName>
        <shortName evidence="7">LS</shortName>
        <shortName evidence="7">Lumazine synthase</shortName>
        <ecNumber evidence="3 7">2.5.1.78</ecNumber>
    </recommendedName>
</protein>
<evidence type="ECO:0000313" key="9">
    <source>
        <dbReference type="Proteomes" id="UP000722121"/>
    </source>
</evidence>
<dbReference type="InterPro" id="IPR034964">
    <property type="entry name" value="LS"/>
</dbReference>
<evidence type="ECO:0000256" key="1">
    <source>
        <dbReference type="ARBA" id="ARBA00004917"/>
    </source>
</evidence>
<comment type="pathway">
    <text evidence="1 7">Cofactor biosynthesis; riboflavin biosynthesis; riboflavin from 2-hydroxy-3-oxobutyl phosphate and 5-amino-6-(D-ribitylamino)uracil: step 1/2.</text>
</comment>
<dbReference type="GO" id="GO:0000906">
    <property type="term" value="F:6,7-dimethyl-8-ribityllumazine synthase activity"/>
    <property type="evidence" value="ECO:0007669"/>
    <property type="project" value="UniProtKB-EC"/>
</dbReference>
<dbReference type="NCBIfam" id="TIGR00114">
    <property type="entry name" value="lumazine-synth"/>
    <property type="match status" value="1"/>
</dbReference>
<evidence type="ECO:0000256" key="7">
    <source>
        <dbReference type="HAMAP-Rule" id="MF_00178"/>
    </source>
</evidence>
<evidence type="ECO:0000256" key="2">
    <source>
        <dbReference type="ARBA" id="ARBA00007424"/>
    </source>
</evidence>
<dbReference type="PANTHER" id="PTHR21058">
    <property type="entry name" value="6,7-DIMETHYL-8-RIBITYLLUMAZINE SYNTHASE DMRL SYNTHASE LUMAZINE SYNTHASE"/>
    <property type="match status" value="1"/>
</dbReference>
<evidence type="ECO:0000256" key="5">
    <source>
        <dbReference type="ARBA" id="ARBA00022679"/>
    </source>
</evidence>
<sequence>MAIVVAKFNELITKSLLDGAVKTLHRHGVKDDAITVAWVPGSFEIPIVAKKMALSKQYDAIIALGAVIKGATAHFDYVAGPAASGIAQAASESGVPVIFGLLTTETIEQALERAGTKAGNKGSDAALAAIEMARLLETV</sequence>
<keyword evidence="5 7" id="KW-0808">Transferase</keyword>
<dbReference type="InterPro" id="IPR036467">
    <property type="entry name" value="LS/RS_sf"/>
</dbReference>
<dbReference type="Proteomes" id="UP000722121">
    <property type="component" value="Unassembled WGS sequence"/>
</dbReference>
<proteinExistence type="inferred from homology"/>
<name>A0ABS3AWX0_9BACT</name>
<gene>
    <name evidence="7" type="primary">ribH</name>
    <name evidence="8" type="ORF">JYU14_05200</name>
</gene>
<dbReference type="PANTHER" id="PTHR21058:SF0">
    <property type="entry name" value="6,7-DIMETHYL-8-RIBITYLLUMAZINE SYNTHASE"/>
    <property type="match status" value="1"/>
</dbReference>
<organism evidence="8 9">
    <name type="scientific">Simkania negevensis</name>
    <dbReference type="NCBI Taxonomy" id="83561"/>
    <lineage>
        <taxon>Bacteria</taxon>
        <taxon>Pseudomonadati</taxon>
        <taxon>Chlamydiota</taxon>
        <taxon>Chlamydiia</taxon>
        <taxon>Parachlamydiales</taxon>
        <taxon>Simkaniaceae</taxon>
        <taxon>Simkania</taxon>
    </lineage>
</organism>
<feature type="binding site" evidence="7">
    <location>
        <position position="99"/>
    </location>
    <ligand>
        <name>5-amino-6-(D-ribitylamino)uracil</name>
        <dbReference type="ChEBI" id="CHEBI:15934"/>
    </ligand>
</feature>
<comment type="catalytic activity">
    <reaction evidence="6 7">
        <text>(2S)-2-hydroxy-3-oxobutyl phosphate + 5-amino-6-(D-ribitylamino)uracil = 6,7-dimethyl-8-(1-D-ribityl)lumazine + phosphate + 2 H2O + H(+)</text>
        <dbReference type="Rhea" id="RHEA:26152"/>
        <dbReference type="ChEBI" id="CHEBI:15377"/>
        <dbReference type="ChEBI" id="CHEBI:15378"/>
        <dbReference type="ChEBI" id="CHEBI:15934"/>
        <dbReference type="ChEBI" id="CHEBI:43474"/>
        <dbReference type="ChEBI" id="CHEBI:58201"/>
        <dbReference type="ChEBI" id="CHEBI:58830"/>
        <dbReference type="EC" id="2.5.1.78"/>
    </reaction>
</comment>
<dbReference type="CDD" id="cd09209">
    <property type="entry name" value="Lumazine_synthase-I"/>
    <property type="match status" value="1"/>
</dbReference>
<feature type="active site" description="Proton donor" evidence="7">
    <location>
        <position position="74"/>
    </location>
</feature>
<dbReference type="Gene3D" id="3.40.50.960">
    <property type="entry name" value="Lumazine/riboflavin synthase"/>
    <property type="match status" value="1"/>
</dbReference>
<reference evidence="8 9" key="1">
    <citation type="submission" date="2021-02" db="EMBL/GenBank/DDBJ databases">
        <title>Activity-based single-cell genomes from oceanic crustal fluid captures similar information to metagenomic and metatranscriptomic surveys with orders of magnitude less sampling.</title>
        <authorList>
            <person name="D'Angelo T.S."/>
            <person name="Orcutt B.N."/>
        </authorList>
    </citation>
    <scope>NUCLEOTIDE SEQUENCE [LARGE SCALE GENOMIC DNA]</scope>
    <source>
        <strain evidence="8">AH-315-G07</strain>
    </source>
</reference>
<comment type="function">
    <text evidence="7">Catalyzes the formation of 6,7-dimethyl-8-ribityllumazine by condensation of 5-amino-6-(D-ribitylamino)uracil with 3,4-dihydroxy-2-butanone 4-phosphate. This is the penultimate step in the biosynthesis of riboflavin.</text>
</comment>
<dbReference type="HAMAP" id="MF_00178">
    <property type="entry name" value="Lumazine_synth"/>
    <property type="match status" value="1"/>
</dbReference>
<feature type="binding site" evidence="7">
    <location>
        <position position="8"/>
    </location>
    <ligand>
        <name>5-amino-6-(D-ribitylamino)uracil</name>
        <dbReference type="ChEBI" id="CHEBI:15934"/>
    </ligand>
</feature>
<feature type="binding site" evidence="7">
    <location>
        <begin position="71"/>
        <end position="72"/>
    </location>
    <ligand>
        <name>(2S)-2-hydroxy-3-oxobutyl phosphate</name>
        <dbReference type="ChEBI" id="CHEBI:58830"/>
    </ligand>
</feature>
<evidence type="ECO:0000313" key="8">
    <source>
        <dbReference type="EMBL" id="MBN4067462.1"/>
    </source>
</evidence>
<dbReference type="EMBL" id="JAFITR010000153">
    <property type="protein sequence ID" value="MBN4067462.1"/>
    <property type="molecule type" value="Genomic_DNA"/>
</dbReference>
<keyword evidence="9" id="KW-1185">Reference proteome</keyword>
<keyword evidence="4 7" id="KW-0686">Riboflavin biosynthesis</keyword>
<dbReference type="Pfam" id="PF00885">
    <property type="entry name" value="DMRL_synthase"/>
    <property type="match status" value="1"/>
</dbReference>
<comment type="similarity">
    <text evidence="2 7">Belongs to the DMRL synthase family.</text>
</comment>
<evidence type="ECO:0000256" key="6">
    <source>
        <dbReference type="ARBA" id="ARBA00048785"/>
    </source>
</evidence>
<comment type="caution">
    <text evidence="8">The sequence shown here is derived from an EMBL/GenBank/DDBJ whole genome shotgun (WGS) entry which is preliminary data.</text>
</comment>
<dbReference type="InterPro" id="IPR002180">
    <property type="entry name" value="LS/RS"/>
</dbReference>
<dbReference type="SUPFAM" id="SSF52121">
    <property type="entry name" value="Lumazine synthase"/>
    <property type="match status" value="1"/>
</dbReference>
<dbReference type="NCBIfam" id="NF000812">
    <property type="entry name" value="PRK00061.1-4"/>
    <property type="match status" value="1"/>
</dbReference>
<evidence type="ECO:0000256" key="4">
    <source>
        <dbReference type="ARBA" id="ARBA00022619"/>
    </source>
</evidence>
<feature type="binding site" evidence="7">
    <location>
        <position position="113"/>
    </location>
    <ligand>
        <name>(2S)-2-hydroxy-3-oxobutyl phosphate</name>
        <dbReference type="ChEBI" id="CHEBI:58830"/>
    </ligand>
</feature>
<evidence type="ECO:0000256" key="3">
    <source>
        <dbReference type="ARBA" id="ARBA00012664"/>
    </source>
</evidence>
<accession>A0ABS3AWX0</accession>
<feature type="binding site" evidence="7">
    <location>
        <begin position="42"/>
        <end position="44"/>
    </location>
    <ligand>
        <name>5-amino-6-(D-ribitylamino)uracil</name>
        <dbReference type="ChEBI" id="CHEBI:15934"/>
    </ligand>
</feature>
<dbReference type="EC" id="2.5.1.78" evidence="3 7"/>
<feature type="binding site" evidence="7">
    <location>
        <begin position="66"/>
        <end position="68"/>
    </location>
    <ligand>
        <name>5-amino-6-(D-ribitylamino)uracil</name>
        <dbReference type="ChEBI" id="CHEBI:15934"/>
    </ligand>
</feature>